<dbReference type="AlphaFoldDB" id="A0A5B0KNM3"/>
<dbReference type="RefSeq" id="WP_149650987.1">
    <property type="nucleotide sequence ID" value="NZ_VEWN01000013.1"/>
</dbReference>
<evidence type="ECO:0000313" key="3">
    <source>
        <dbReference type="Proteomes" id="UP000325333"/>
    </source>
</evidence>
<reference evidence="2 3" key="1">
    <citation type="submission" date="2019-07" db="EMBL/GenBank/DDBJ databases">
        <title>Genome sequencing of the stress-tolerant strain Azospirillum brasilense Az19.</title>
        <authorList>
            <person name="Maroniche G.A."/>
            <person name="Garcia J.E."/>
            <person name="Pagnussat L."/>
            <person name="Amenta M."/>
            <person name="Creus C.M."/>
        </authorList>
    </citation>
    <scope>NUCLEOTIDE SEQUENCE [LARGE SCALE GENOMIC DNA]</scope>
    <source>
        <strain evidence="2 3">Az19</strain>
    </source>
</reference>
<evidence type="ECO:0000256" key="1">
    <source>
        <dbReference type="SAM" id="MobiDB-lite"/>
    </source>
</evidence>
<evidence type="ECO:0000313" key="2">
    <source>
        <dbReference type="EMBL" id="KAA1053879.1"/>
    </source>
</evidence>
<name>A0A5B0KNM3_9PROT</name>
<gene>
    <name evidence="2" type="ORF">FH063_002461</name>
</gene>
<sequence>MVEHPNEDEEGMEPGRRNTGEGDTDGAWAGQGARKDRVDQARLDAETERRADHVRRTLRGLGKLPREAAVQMARNMDPMIGAVKKVRKNGFTLGDLVVRSGIGKSGDETRLGKFRLSSRSKKEAEGNISVNPSHYLNLAEECAKMTDGSLDEAVLALVDGTSFHPAVSGVSVEGFNRAHELLGHMVASIAQRHDLDWYFDETARRDAFRTGNSESLDEGWVLDGAIGMPVFNSPGVSLLHNVVSRTPGKMLGTNGHWYPVDVLVLERVRFGIAKLRGDLKPTGYFFLSPWLGLTERGGSILEFLSFGVPPAVQGEFSAHFMPVLKEGHAKSVALRLPPRRSMSLGPYHQFFPWEGEDLDVGLTERLSLSGVERVLGGSEFLVVQGWGDLAEEAAPGITEAPPDTAAARVEALILFSYASVSMKRARGGDTIRKALEDDAREHVETFKAFLARQREEARERAARVVDEMYERPDPGIRSIFDVVAVSAKDCDPAVADADKH</sequence>
<organism evidence="2 3">
    <name type="scientific">Azospirillum argentinense</name>
    <dbReference type="NCBI Taxonomy" id="2970906"/>
    <lineage>
        <taxon>Bacteria</taxon>
        <taxon>Pseudomonadati</taxon>
        <taxon>Pseudomonadota</taxon>
        <taxon>Alphaproteobacteria</taxon>
        <taxon>Rhodospirillales</taxon>
        <taxon>Azospirillaceae</taxon>
        <taxon>Azospirillum</taxon>
    </lineage>
</organism>
<proteinExistence type="predicted"/>
<feature type="region of interest" description="Disordered" evidence="1">
    <location>
        <begin position="1"/>
        <end position="50"/>
    </location>
</feature>
<dbReference type="EMBL" id="VEWN01000013">
    <property type="protein sequence ID" value="KAA1053879.1"/>
    <property type="molecule type" value="Genomic_DNA"/>
</dbReference>
<accession>A0A5B0KNM3</accession>
<feature type="compositionally biased region" description="Basic and acidic residues" evidence="1">
    <location>
        <begin position="33"/>
        <end position="50"/>
    </location>
</feature>
<dbReference type="Proteomes" id="UP000325333">
    <property type="component" value="Unassembled WGS sequence"/>
</dbReference>
<protein>
    <submittedName>
        <fullName evidence="2">Uncharacterized protein</fullName>
    </submittedName>
</protein>
<feature type="compositionally biased region" description="Acidic residues" evidence="1">
    <location>
        <begin position="1"/>
        <end position="12"/>
    </location>
</feature>
<comment type="caution">
    <text evidence="2">The sequence shown here is derived from an EMBL/GenBank/DDBJ whole genome shotgun (WGS) entry which is preliminary data.</text>
</comment>